<evidence type="ECO:0000256" key="11">
    <source>
        <dbReference type="ARBA" id="ARBA00023170"/>
    </source>
</evidence>
<dbReference type="EMBL" id="JADGMS010000014">
    <property type="protein sequence ID" value="KAF9669776.1"/>
    <property type="molecule type" value="Genomic_DNA"/>
</dbReference>
<evidence type="ECO:0000256" key="13">
    <source>
        <dbReference type="SAM" id="Phobius"/>
    </source>
</evidence>
<dbReference type="PANTHER" id="PTHR46867:SF4">
    <property type="entry name" value="MITOCHONDRIAL IMPORT RECEPTOR SUBUNIT TOM9-2"/>
    <property type="match status" value="1"/>
</dbReference>
<dbReference type="CDD" id="cd22884">
    <property type="entry name" value="TOM22"/>
    <property type="match status" value="1"/>
</dbReference>
<evidence type="ECO:0000256" key="10">
    <source>
        <dbReference type="ARBA" id="ARBA00023136"/>
    </source>
</evidence>
<proteinExistence type="inferred from homology"/>
<keyword evidence="11" id="KW-0675">Receptor</keyword>
<evidence type="ECO:0000256" key="9">
    <source>
        <dbReference type="ARBA" id="ARBA00023128"/>
    </source>
</evidence>
<keyword evidence="9" id="KW-0496">Mitochondrion</keyword>
<name>A0A835JI06_9ROSI</name>
<dbReference type="Pfam" id="PF04281">
    <property type="entry name" value="Tom22"/>
    <property type="match status" value="1"/>
</dbReference>
<keyword evidence="8" id="KW-0811">Translocation</keyword>
<evidence type="ECO:0000256" key="7">
    <source>
        <dbReference type="ARBA" id="ARBA00022989"/>
    </source>
</evidence>
<evidence type="ECO:0000256" key="8">
    <source>
        <dbReference type="ARBA" id="ARBA00023010"/>
    </source>
</evidence>
<reference evidence="14 15" key="1">
    <citation type="submission" date="2020-10" db="EMBL/GenBank/DDBJ databases">
        <title>Plant Genome Project.</title>
        <authorList>
            <person name="Zhang R.-G."/>
        </authorList>
    </citation>
    <scope>NUCLEOTIDE SEQUENCE [LARGE SCALE GENOMIC DNA]</scope>
    <source>
        <strain evidence="14">FAFU-HL-1</strain>
        <tissue evidence="14">Leaf</tissue>
    </source>
</reference>
<evidence type="ECO:0000256" key="4">
    <source>
        <dbReference type="ARBA" id="ARBA00022692"/>
    </source>
</evidence>
<dbReference type="InterPro" id="IPR005683">
    <property type="entry name" value="Tom22"/>
</dbReference>
<dbReference type="OrthoDB" id="10016939at2759"/>
<evidence type="ECO:0000256" key="1">
    <source>
        <dbReference type="ARBA" id="ARBA00004572"/>
    </source>
</evidence>
<keyword evidence="15" id="KW-1185">Reference proteome</keyword>
<comment type="subcellular location">
    <subcellularLocation>
        <location evidence="1">Mitochondrion outer membrane</location>
        <topology evidence="1">Single-pass membrane protein</topology>
    </subcellularLocation>
</comment>
<keyword evidence="5" id="KW-1000">Mitochondrion outer membrane</keyword>
<dbReference type="InterPro" id="IPR017411">
    <property type="entry name" value="Tom22_pln"/>
</dbReference>
<keyword evidence="10 13" id="KW-0472">Membrane</keyword>
<dbReference type="GO" id="GO:0005741">
    <property type="term" value="C:mitochondrial outer membrane"/>
    <property type="evidence" value="ECO:0007669"/>
    <property type="project" value="UniProtKB-SubCell"/>
</dbReference>
<evidence type="ECO:0000256" key="12">
    <source>
        <dbReference type="SAM" id="MobiDB-lite"/>
    </source>
</evidence>
<dbReference type="AlphaFoldDB" id="A0A835JI06"/>
<comment type="caution">
    <text evidence="14">The sequence shown here is derived from an EMBL/GenBank/DDBJ whole genome shotgun (WGS) entry which is preliminary data.</text>
</comment>
<organism evidence="14 15">
    <name type="scientific">Salix dunnii</name>
    <dbReference type="NCBI Taxonomy" id="1413687"/>
    <lineage>
        <taxon>Eukaryota</taxon>
        <taxon>Viridiplantae</taxon>
        <taxon>Streptophyta</taxon>
        <taxon>Embryophyta</taxon>
        <taxon>Tracheophyta</taxon>
        <taxon>Spermatophyta</taxon>
        <taxon>Magnoliopsida</taxon>
        <taxon>eudicotyledons</taxon>
        <taxon>Gunneridae</taxon>
        <taxon>Pentapetalae</taxon>
        <taxon>rosids</taxon>
        <taxon>fabids</taxon>
        <taxon>Malpighiales</taxon>
        <taxon>Salicaceae</taxon>
        <taxon>Saliceae</taxon>
        <taxon>Salix</taxon>
    </lineage>
</organism>
<keyword evidence="3" id="KW-0813">Transport</keyword>
<keyword evidence="7 13" id="KW-1133">Transmembrane helix</keyword>
<dbReference type="PANTHER" id="PTHR46867">
    <property type="entry name" value="MITOCHONDRIAL IMPORT RECEPTOR SUBUNIT TOM9-2"/>
    <property type="match status" value="1"/>
</dbReference>
<evidence type="ECO:0000313" key="14">
    <source>
        <dbReference type="EMBL" id="KAF9669776.1"/>
    </source>
</evidence>
<evidence type="ECO:0000256" key="3">
    <source>
        <dbReference type="ARBA" id="ARBA00022448"/>
    </source>
</evidence>
<sequence>MASQSRRGGLSLPDRRGSSKQEPNILDKINNSQIVSKGKQAASDTVFVAKKLLKSTGKAAWIAGTTFLILAVPLIIEMDREQQLIELELQQQSLLGAPPVGPAPPKSLYTASNRIRVVNKKTSARVSVSPHKYREVVIRVTTRPTIHLKNEVSFLEYKL</sequence>
<evidence type="ECO:0000256" key="6">
    <source>
        <dbReference type="ARBA" id="ARBA00022927"/>
    </source>
</evidence>
<keyword evidence="6" id="KW-0653">Protein transport</keyword>
<feature type="region of interest" description="Disordered" evidence="12">
    <location>
        <begin position="1"/>
        <end position="23"/>
    </location>
</feature>
<accession>A0A835JI06</accession>
<dbReference type="GO" id="GO:0006886">
    <property type="term" value="P:intracellular protein transport"/>
    <property type="evidence" value="ECO:0007669"/>
    <property type="project" value="InterPro"/>
</dbReference>
<dbReference type="Proteomes" id="UP000657918">
    <property type="component" value="Unassembled WGS sequence"/>
</dbReference>
<feature type="transmembrane region" description="Helical" evidence="13">
    <location>
        <begin position="59"/>
        <end position="76"/>
    </location>
</feature>
<keyword evidence="4 13" id="KW-0812">Transmembrane</keyword>
<evidence type="ECO:0000256" key="2">
    <source>
        <dbReference type="ARBA" id="ARBA00009874"/>
    </source>
</evidence>
<evidence type="ECO:0000313" key="15">
    <source>
        <dbReference type="Proteomes" id="UP000657918"/>
    </source>
</evidence>
<gene>
    <name evidence="14" type="ORF">SADUNF_Sadunf14G0142700</name>
</gene>
<protein>
    <recommendedName>
        <fullName evidence="16">Mitochondrial import receptor subunit TOM22</fullName>
    </recommendedName>
</protein>
<comment type="similarity">
    <text evidence="2">Belongs to the Tom22 family.</text>
</comment>
<evidence type="ECO:0000256" key="5">
    <source>
        <dbReference type="ARBA" id="ARBA00022787"/>
    </source>
</evidence>
<evidence type="ECO:0008006" key="16">
    <source>
        <dbReference type="Google" id="ProtNLM"/>
    </source>
</evidence>